<dbReference type="Gene3D" id="3.40.50.1110">
    <property type="entry name" value="SGNH hydrolase"/>
    <property type="match status" value="1"/>
</dbReference>
<dbReference type="InterPro" id="IPR013830">
    <property type="entry name" value="SGNH_hydro"/>
</dbReference>
<evidence type="ECO:0000313" key="2">
    <source>
        <dbReference type="EnsemblProtists" id="EOD29894"/>
    </source>
</evidence>
<protein>
    <recommendedName>
        <fullName evidence="1">SGNH hydrolase-type esterase domain-containing protein</fullName>
    </recommendedName>
</protein>
<evidence type="ECO:0000313" key="3">
    <source>
        <dbReference type="Proteomes" id="UP000013827"/>
    </source>
</evidence>
<dbReference type="SUPFAM" id="SSF52266">
    <property type="entry name" value="SGNH hydrolase"/>
    <property type="match status" value="1"/>
</dbReference>
<dbReference type="AlphaFoldDB" id="A0A0D3K2A9"/>
<dbReference type="Pfam" id="PF13472">
    <property type="entry name" value="Lipase_GDSL_2"/>
    <property type="match status" value="1"/>
</dbReference>
<organism evidence="2 3">
    <name type="scientific">Emiliania huxleyi (strain CCMP1516)</name>
    <dbReference type="NCBI Taxonomy" id="280463"/>
    <lineage>
        <taxon>Eukaryota</taxon>
        <taxon>Haptista</taxon>
        <taxon>Haptophyta</taxon>
        <taxon>Prymnesiophyceae</taxon>
        <taxon>Isochrysidales</taxon>
        <taxon>Noelaerhabdaceae</taxon>
        <taxon>Emiliania</taxon>
    </lineage>
</organism>
<dbReference type="PaxDb" id="2903-EOD29894"/>
<accession>A0A0D3K2A9</accession>
<keyword evidence="3" id="KW-1185">Reference proteome</keyword>
<dbReference type="GeneID" id="17275167"/>
<name>A0A0D3K2A9_EMIH1</name>
<dbReference type="InterPro" id="IPR036514">
    <property type="entry name" value="SGNH_hydro_sf"/>
</dbReference>
<dbReference type="Proteomes" id="UP000013827">
    <property type="component" value="Unassembled WGS sequence"/>
</dbReference>
<dbReference type="OMA" id="RVAYADC"/>
<feature type="domain" description="SGNH hydrolase-type esterase" evidence="1">
    <location>
        <begin position="91"/>
        <end position="305"/>
    </location>
</feature>
<dbReference type="KEGG" id="ehx:EMIHUDRAFT_442594"/>
<evidence type="ECO:0000259" key="1">
    <source>
        <dbReference type="Pfam" id="PF13472"/>
    </source>
</evidence>
<reference evidence="2" key="2">
    <citation type="submission" date="2024-10" db="UniProtKB">
        <authorList>
            <consortium name="EnsemblProtists"/>
        </authorList>
    </citation>
    <scope>IDENTIFICATION</scope>
</reference>
<dbReference type="EnsemblProtists" id="EOD29894">
    <property type="protein sequence ID" value="EOD29894"/>
    <property type="gene ID" value="EMIHUDRAFT_442594"/>
</dbReference>
<reference evidence="3" key="1">
    <citation type="journal article" date="2013" name="Nature">
        <title>Pan genome of the phytoplankton Emiliania underpins its global distribution.</title>
        <authorList>
            <person name="Read B.A."/>
            <person name="Kegel J."/>
            <person name="Klute M.J."/>
            <person name="Kuo A."/>
            <person name="Lefebvre S.C."/>
            <person name="Maumus F."/>
            <person name="Mayer C."/>
            <person name="Miller J."/>
            <person name="Monier A."/>
            <person name="Salamov A."/>
            <person name="Young J."/>
            <person name="Aguilar M."/>
            <person name="Claverie J.M."/>
            <person name="Frickenhaus S."/>
            <person name="Gonzalez K."/>
            <person name="Herman E.K."/>
            <person name="Lin Y.C."/>
            <person name="Napier J."/>
            <person name="Ogata H."/>
            <person name="Sarno A.F."/>
            <person name="Shmutz J."/>
            <person name="Schroeder D."/>
            <person name="de Vargas C."/>
            <person name="Verret F."/>
            <person name="von Dassow P."/>
            <person name="Valentin K."/>
            <person name="Van de Peer Y."/>
            <person name="Wheeler G."/>
            <person name="Dacks J.B."/>
            <person name="Delwiche C.F."/>
            <person name="Dyhrman S.T."/>
            <person name="Glockner G."/>
            <person name="John U."/>
            <person name="Richards T."/>
            <person name="Worden A.Z."/>
            <person name="Zhang X."/>
            <person name="Grigoriev I.V."/>
            <person name="Allen A.E."/>
            <person name="Bidle K."/>
            <person name="Borodovsky M."/>
            <person name="Bowler C."/>
            <person name="Brownlee C."/>
            <person name="Cock J.M."/>
            <person name="Elias M."/>
            <person name="Gladyshev V.N."/>
            <person name="Groth M."/>
            <person name="Guda C."/>
            <person name="Hadaegh A."/>
            <person name="Iglesias-Rodriguez M.D."/>
            <person name="Jenkins J."/>
            <person name="Jones B.M."/>
            <person name="Lawson T."/>
            <person name="Leese F."/>
            <person name="Lindquist E."/>
            <person name="Lobanov A."/>
            <person name="Lomsadze A."/>
            <person name="Malik S.B."/>
            <person name="Marsh M.E."/>
            <person name="Mackinder L."/>
            <person name="Mock T."/>
            <person name="Mueller-Roeber B."/>
            <person name="Pagarete A."/>
            <person name="Parker M."/>
            <person name="Probert I."/>
            <person name="Quesneville H."/>
            <person name="Raines C."/>
            <person name="Rensing S.A."/>
            <person name="Riano-Pachon D.M."/>
            <person name="Richier S."/>
            <person name="Rokitta S."/>
            <person name="Shiraiwa Y."/>
            <person name="Soanes D.M."/>
            <person name="van der Giezen M."/>
            <person name="Wahlund T.M."/>
            <person name="Williams B."/>
            <person name="Wilson W."/>
            <person name="Wolfe G."/>
            <person name="Wurch L.L."/>
        </authorList>
    </citation>
    <scope>NUCLEOTIDE SEQUENCE</scope>
</reference>
<dbReference type="RefSeq" id="XP_005782323.1">
    <property type="nucleotide sequence ID" value="XM_005782266.1"/>
</dbReference>
<dbReference type="eggNOG" id="ENOG502SCRA">
    <property type="taxonomic scope" value="Eukaryota"/>
</dbReference>
<sequence>MPAYSALASGGAVRPPRATCLLLASFAAGSGLWLLVGSQKEEQPDVASPRTQRSARSAAQLAKWFRWQAVLASEAAAHTASPGKGSLALWGDSITESWRGTSYGTPAGRANGTPAVLAQTLARRWPSPAVLAISGDQTQHLLWRLGDGGELPPPLASDGALTAVVMIGTNNLGAGHLPGPTAEGVLAVAREYLRRSRGRLLLCALLPRGDGAELLPRLCPPRCDRRGAPFRSFMPAVEKVNQRLREEAGGGRLSVDFPGRVSYVDCGGPFRAGGGRREGGEEEAEEVVVRLMPDRLHPNPEGHQLLARCLETALLGKGWGVQPTGYSRLGLPLGGSAP</sequence>
<proteinExistence type="predicted"/>
<dbReference type="HOGENOM" id="CLU_822416_0_0_1"/>